<sequence length="348" mass="37697">MSDAGFDASLTASALLENRIALGSIALMAYEYVITLHQEVRFIWMRKKTPATWLFFVIRYYGLLSLLVLQAISFAPFSDTGCTRYVTAEAAFQYAQYIFWAVFSALRALALSNMNWPLGGIVFLLSCGPFAVNIWVLGGLGVYGFNVPKVGCVGSSDETIHEAIIGVAVSRSCNIASDFLVILVTWRSAAKGQWLHAVNGHRPSLMRVMMLNGTIYFLALLIVNSLHLILTLLSIDAGVDPASSVTLFSDPLTAILICRFLLDLHAANARAAWEDSDDTRLAGVNLSQVGSIRFASLAAHSMAGAVATESEDSTLDTEMEYEKGDPGDVPLKDISPAAEVSHEQSTTT</sequence>
<evidence type="ECO:0000259" key="3">
    <source>
        <dbReference type="Pfam" id="PF20151"/>
    </source>
</evidence>
<evidence type="ECO:0000313" key="5">
    <source>
        <dbReference type="Proteomes" id="UP000193067"/>
    </source>
</evidence>
<keyword evidence="2" id="KW-0472">Membrane</keyword>
<proteinExistence type="predicted"/>
<dbReference type="Pfam" id="PF20151">
    <property type="entry name" value="DUF6533"/>
    <property type="match status" value="1"/>
</dbReference>
<dbReference type="AlphaFoldDB" id="A0A1Y2I9S7"/>
<keyword evidence="2" id="KW-1133">Transmembrane helix</keyword>
<feature type="transmembrane region" description="Helical" evidence="2">
    <location>
        <begin position="122"/>
        <end position="143"/>
    </location>
</feature>
<accession>A0A1Y2I9S7</accession>
<protein>
    <recommendedName>
        <fullName evidence="3">DUF6533 domain-containing protein</fullName>
    </recommendedName>
</protein>
<feature type="region of interest" description="Disordered" evidence="1">
    <location>
        <begin position="309"/>
        <end position="348"/>
    </location>
</feature>
<feature type="domain" description="DUF6533" evidence="3">
    <location>
        <begin position="21"/>
        <end position="64"/>
    </location>
</feature>
<dbReference type="InterPro" id="IPR045340">
    <property type="entry name" value="DUF6533"/>
</dbReference>
<feature type="transmembrane region" description="Helical" evidence="2">
    <location>
        <begin position="20"/>
        <end position="40"/>
    </location>
</feature>
<evidence type="ECO:0000313" key="4">
    <source>
        <dbReference type="EMBL" id="OSC96671.1"/>
    </source>
</evidence>
<dbReference type="Proteomes" id="UP000193067">
    <property type="component" value="Unassembled WGS sequence"/>
</dbReference>
<feature type="transmembrane region" description="Helical" evidence="2">
    <location>
        <begin position="94"/>
        <end position="110"/>
    </location>
</feature>
<evidence type="ECO:0000256" key="2">
    <source>
        <dbReference type="SAM" id="Phobius"/>
    </source>
</evidence>
<feature type="transmembrane region" description="Helical" evidence="2">
    <location>
        <begin position="215"/>
        <end position="235"/>
    </location>
</feature>
<gene>
    <name evidence="4" type="ORF">PYCCODRAFT_1481818</name>
</gene>
<organism evidence="4 5">
    <name type="scientific">Trametes coccinea (strain BRFM310)</name>
    <name type="common">Pycnoporus coccineus</name>
    <dbReference type="NCBI Taxonomy" id="1353009"/>
    <lineage>
        <taxon>Eukaryota</taxon>
        <taxon>Fungi</taxon>
        <taxon>Dikarya</taxon>
        <taxon>Basidiomycota</taxon>
        <taxon>Agaricomycotina</taxon>
        <taxon>Agaricomycetes</taxon>
        <taxon>Polyporales</taxon>
        <taxon>Polyporaceae</taxon>
        <taxon>Trametes</taxon>
    </lineage>
</organism>
<feature type="transmembrane region" description="Helical" evidence="2">
    <location>
        <begin position="52"/>
        <end position="74"/>
    </location>
</feature>
<keyword evidence="5" id="KW-1185">Reference proteome</keyword>
<keyword evidence="2" id="KW-0812">Transmembrane</keyword>
<feature type="compositionally biased region" description="Acidic residues" evidence="1">
    <location>
        <begin position="309"/>
        <end position="319"/>
    </location>
</feature>
<reference evidence="4 5" key="1">
    <citation type="journal article" date="2015" name="Biotechnol. Biofuels">
        <title>Enhanced degradation of softwood versus hardwood by the white-rot fungus Pycnoporus coccineus.</title>
        <authorList>
            <person name="Couturier M."/>
            <person name="Navarro D."/>
            <person name="Chevret D."/>
            <person name="Henrissat B."/>
            <person name="Piumi F."/>
            <person name="Ruiz-Duenas F.J."/>
            <person name="Martinez A.T."/>
            <person name="Grigoriev I.V."/>
            <person name="Riley R."/>
            <person name="Lipzen A."/>
            <person name="Berrin J.G."/>
            <person name="Master E.R."/>
            <person name="Rosso M.N."/>
        </authorList>
    </citation>
    <scope>NUCLEOTIDE SEQUENCE [LARGE SCALE GENOMIC DNA]</scope>
    <source>
        <strain evidence="4 5">BRFM310</strain>
    </source>
</reference>
<evidence type="ECO:0000256" key="1">
    <source>
        <dbReference type="SAM" id="MobiDB-lite"/>
    </source>
</evidence>
<dbReference type="STRING" id="1353009.A0A1Y2I9S7"/>
<dbReference type="OrthoDB" id="2797003at2759"/>
<name>A0A1Y2I9S7_TRAC3</name>
<dbReference type="EMBL" id="KZ084170">
    <property type="protein sequence ID" value="OSC96671.1"/>
    <property type="molecule type" value="Genomic_DNA"/>
</dbReference>